<dbReference type="OMA" id="EMVIYLM"/>
<reference evidence="3" key="3">
    <citation type="submission" date="2020-12" db="UniProtKB">
        <authorList>
            <consortium name="EnsemblPlants"/>
        </authorList>
    </citation>
    <scope>IDENTIFICATION</scope>
</reference>
<dbReference type="RefSeq" id="XP_073393352.1">
    <property type="nucleotide sequence ID" value="XM_073537251.1"/>
</dbReference>
<protein>
    <recommendedName>
        <fullName evidence="5">Protein SCAI</fullName>
    </recommendedName>
</protein>
<name>A0A2K1JVH9_PHYPA</name>
<dbReference type="Gramene" id="Pp3c11_20890V3.2">
    <property type="protein sequence ID" value="Pp3c11_20890V3.2"/>
    <property type="gene ID" value="Pp3c11_20890"/>
</dbReference>
<dbReference type="GeneID" id="112288700"/>
<dbReference type="AlphaFoldDB" id="A0A2K1JVH9"/>
<dbReference type="GO" id="GO:0003714">
    <property type="term" value="F:transcription corepressor activity"/>
    <property type="evidence" value="ECO:0000318"/>
    <property type="project" value="GO_Central"/>
</dbReference>
<dbReference type="RefSeq" id="XP_024388945.1">
    <property type="nucleotide sequence ID" value="XM_024533177.2"/>
</dbReference>
<dbReference type="RefSeq" id="XP_073393353.1">
    <property type="nucleotide sequence ID" value="XM_073537252.1"/>
</dbReference>
<dbReference type="FunCoup" id="A0A2K1JVH9">
    <property type="interactions" value="2636"/>
</dbReference>
<dbReference type="KEGG" id="ppp:112288700"/>
<dbReference type="RefSeq" id="XP_024388947.1">
    <property type="nucleotide sequence ID" value="XM_024533179.2"/>
</dbReference>
<reference evidence="2 4" key="2">
    <citation type="journal article" date="2018" name="Plant J.">
        <title>The Physcomitrella patens chromosome-scale assembly reveals moss genome structure and evolution.</title>
        <authorList>
            <person name="Lang D."/>
            <person name="Ullrich K.K."/>
            <person name="Murat F."/>
            <person name="Fuchs J."/>
            <person name="Jenkins J."/>
            <person name="Haas F.B."/>
            <person name="Piednoel M."/>
            <person name="Gundlach H."/>
            <person name="Van Bel M."/>
            <person name="Meyberg R."/>
            <person name="Vives C."/>
            <person name="Morata J."/>
            <person name="Symeonidi A."/>
            <person name="Hiss M."/>
            <person name="Muchero W."/>
            <person name="Kamisugi Y."/>
            <person name="Saleh O."/>
            <person name="Blanc G."/>
            <person name="Decker E.L."/>
            <person name="van Gessel N."/>
            <person name="Grimwood J."/>
            <person name="Hayes R.D."/>
            <person name="Graham S.W."/>
            <person name="Gunter L.E."/>
            <person name="McDaniel S.F."/>
            <person name="Hoernstein S.N.W."/>
            <person name="Larsson A."/>
            <person name="Li F.W."/>
            <person name="Perroud P.F."/>
            <person name="Phillips J."/>
            <person name="Ranjan P."/>
            <person name="Rokshar D.S."/>
            <person name="Rothfels C.J."/>
            <person name="Schneider L."/>
            <person name="Shu S."/>
            <person name="Stevenson D.W."/>
            <person name="Thummler F."/>
            <person name="Tillich M."/>
            <person name="Villarreal Aguilar J.C."/>
            <person name="Widiez T."/>
            <person name="Wong G.K."/>
            <person name="Wymore A."/>
            <person name="Zhang Y."/>
            <person name="Zimmer A.D."/>
            <person name="Quatrano R.S."/>
            <person name="Mayer K.F.X."/>
            <person name="Goodstein D."/>
            <person name="Casacuberta J.M."/>
            <person name="Vandepoele K."/>
            <person name="Reski R."/>
            <person name="Cuming A.C."/>
            <person name="Tuskan G.A."/>
            <person name="Maumus F."/>
            <person name="Salse J."/>
            <person name="Schmutz J."/>
            <person name="Rensing S.A."/>
        </authorList>
    </citation>
    <scope>NUCLEOTIDE SEQUENCE [LARGE SCALE GENOMIC DNA]</scope>
    <source>
        <strain evidence="3 4">cv. Gransden 2004</strain>
    </source>
</reference>
<evidence type="ECO:0000313" key="3">
    <source>
        <dbReference type="EnsemblPlants" id="Pp3c11_20890V3.1"/>
    </source>
</evidence>
<dbReference type="RefSeq" id="XP_024388944.1">
    <property type="nucleotide sequence ID" value="XM_024533176.2"/>
</dbReference>
<dbReference type="InterPro" id="IPR022709">
    <property type="entry name" value="SCAI"/>
</dbReference>
<evidence type="ECO:0008006" key="5">
    <source>
        <dbReference type="Google" id="ProtNLM"/>
    </source>
</evidence>
<dbReference type="GO" id="GO:0005634">
    <property type="term" value="C:nucleus"/>
    <property type="evidence" value="ECO:0000318"/>
    <property type="project" value="GO_Central"/>
</dbReference>
<dbReference type="EnsemblPlants" id="Pp3c11_20890V3.1">
    <property type="protein sequence ID" value="Pp3c11_20890V3.1"/>
    <property type="gene ID" value="Pp3c11_20890"/>
</dbReference>
<organism evidence="2">
    <name type="scientific">Physcomitrium patens</name>
    <name type="common">Spreading-leaved earth moss</name>
    <name type="synonym">Physcomitrella patens</name>
    <dbReference type="NCBI Taxonomy" id="3218"/>
    <lineage>
        <taxon>Eukaryota</taxon>
        <taxon>Viridiplantae</taxon>
        <taxon>Streptophyta</taxon>
        <taxon>Embryophyta</taxon>
        <taxon>Bryophyta</taxon>
        <taxon>Bryophytina</taxon>
        <taxon>Bryopsida</taxon>
        <taxon>Funariidae</taxon>
        <taxon>Funariales</taxon>
        <taxon>Funariaceae</taxon>
        <taxon>Physcomitrium</taxon>
    </lineage>
</organism>
<proteinExistence type="predicted"/>
<evidence type="ECO:0000313" key="4">
    <source>
        <dbReference type="Proteomes" id="UP000006727"/>
    </source>
</evidence>
<dbReference type="STRING" id="3218.A0A2K1JVH9"/>
<dbReference type="EMBL" id="ABEU02000011">
    <property type="protein sequence ID" value="PNR45531.1"/>
    <property type="molecule type" value="Genomic_DNA"/>
</dbReference>
<dbReference type="GO" id="GO:0006351">
    <property type="term" value="P:DNA-templated transcription"/>
    <property type="evidence" value="ECO:0007669"/>
    <property type="project" value="InterPro"/>
</dbReference>
<dbReference type="PANTHER" id="PTHR21243">
    <property type="entry name" value="PROTEIN SCAI"/>
    <property type="match status" value="1"/>
</dbReference>
<dbReference type="RefSeq" id="XP_073393351.1">
    <property type="nucleotide sequence ID" value="XM_073537250.1"/>
</dbReference>
<dbReference type="Proteomes" id="UP000006727">
    <property type="component" value="Chromosome 11"/>
</dbReference>
<dbReference type="RefSeq" id="XP_073393350.1">
    <property type="nucleotide sequence ID" value="XM_073537249.1"/>
</dbReference>
<accession>A0A2K1JVH9</accession>
<sequence length="671" mass="75810">MAPRVHSTSEEYRALVDKAYNKFARLREFPAYGRNKWDFYFHKAFQVYSKLWKFQQDNRVKLLEMGLKRWEIGEIASRIGQLYYNYYLRTSDSKFLIESYIFYQAIQSREYFKELDKDAALANKQLRYTARFIVICLLLNRRETVQLLVRQLRSLVDEYARTFSEGTDAKDWKIVVQEIGRFMKADGACETSRSLRYCLLYDPHPSIISSVHKVEGKKPLHLKDSILASYYHHEVKFSELTLDTFRMLQALEWEPSGSLFKARTDSSMGIGASGGIGVSEDISDPSLPPNPHKYILYRPTVQELLLVLATACDELPCDGIALLYISASGRSGRSLSMSMSTQDLGEAPQPSKKGVVSLTPTLSLKNANSYVPHTEVIPDAEIAVVDEFEKTPSTATNTKEIRAKYSPSEPRGVGSPGLWLGSKRSPGFNFLYPIDILPFTRRPLFIIIDSANSFVFESIIGEERGEQAILLLSPSLVGLEDEGATSTYSSSKSSGNMFTFFLTAPLLAFCRVIQSSSKNMSKGNFEQTERLFATLIAEWGNVLDSAMIDPAWARILGDPFLRQLTCRFIFCRAVFGLHSKYRDKPEHMPRCYPPLPDELLPTSKVVEMVIYLMATKFGALDQFDGKLSNTKNADCLSGLFKDEATTTGEDFSTGEASEEEHSDDRYPNDLS</sequence>
<dbReference type="RefSeq" id="XP_024388946.1">
    <property type="nucleotide sequence ID" value="XM_024533178.2"/>
</dbReference>
<evidence type="ECO:0000313" key="2">
    <source>
        <dbReference type="EMBL" id="PNR45531.1"/>
    </source>
</evidence>
<evidence type="ECO:0000256" key="1">
    <source>
        <dbReference type="SAM" id="MobiDB-lite"/>
    </source>
</evidence>
<keyword evidence="4" id="KW-1185">Reference proteome</keyword>
<feature type="region of interest" description="Disordered" evidence="1">
    <location>
        <begin position="646"/>
        <end position="671"/>
    </location>
</feature>
<dbReference type="OrthoDB" id="525027at2759"/>
<dbReference type="PaxDb" id="3218-PP1S31_348V6.1"/>
<reference evidence="2 4" key="1">
    <citation type="journal article" date="2008" name="Science">
        <title>The Physcomitrella genome reveals evolutionary insights into the conquest of land by plants.</title>
        <authorList>
            <person name="Rensing S."/>
            <person name="Lang D."/>
            <person name="Zimmer A."/>
            <person name="Terry A."/>
            <person name="Salamov A."/>
            <person name="Shapiro H."/>
            <person name="Nishiyama T."/>
            <person name="Perroud P.-F."/>
            <person name="Lindquist E."/>
            <person name="Kamisugi Y."/>
            <person name="Tanahashi T."/>
            <person name="Sakakibara K."/>
            <person name="Fujita T."/>
            <person name="Oishi K."/>
            <person name="Shin-I T."/>
            <person name="Kuroki Y."/>
            <person name="Toyoda A."/>
            <person name="Suzuki Y."/>
            <person name="Hashimoto A."/>
            <person name="Yamaguchi K."/>
            <person name="Sugano A."/>
            <person name="Kohara Y."/>
            <person name="Fujiyama A."/>
            <person name="Anterola A."/>
            <person name="Aoki S."/>
            <person name="Ashton N."/>
            <person name="Barbazuk W.B."/>
            <person name="Barker E."/>
            <person name="Bennetzen J."/>
            <person name="Bezanilla M."/>
            <person name="Blankenship R."/>
            <person name="Cho S.H."/>
            <person name="Dutcher S."/>
            <person name="Estelle M."/>
            <person name="Fawcett J.A."/>
            <person name="Gundlach H."/>
            <person name="Hanada K."/>
            <person name="Heyl A."/>
            <person name="Hicks K.A."/>
            <person name="Hugh J."/>
            <person name="Lohr M."/>
            <person name="Mayer K."/>
            <person name="Melkozernov A."/>
            <person name="Murata T."/>
            <person name="Nelson D."/>
            <person name="Pils B."/>
            <person name="Prigge M."/>
            <person name="Reiss B."/>
            <person name="Renner T."/>
            <person name="Rombauts S."/>
            <person name="Rushton P."/>
            <person name="Sanderfoot A."/>
            <person name="Schween G."/>
            <person name="Shiu S.-H."/>
            <person name="Stueber K."/>
            <person name="Theodoulou F.L."/>
            <person name="Tu H."/>
            <person name="Van de Peer Y."/>
            <person name="Verrier P.J."/>
            <person name="Waters E."/>
            <person name="Wood A."/>
            <person name="Yang L."/>
            <person name="Cove D."/>
            <person name="Cuming A."/>
            <person name="Hasebe M."/>
            <person name="Lucas S."/>
            <person name="Mishler D.B."/>
            <person name="Reski R."/>
            <person name="Grigoriev I."/>
            <person name="Quatrano R.S."/>
            <person name="Boore J.L."/>
        </authorList>
    </citation>
    <scope>NUCLEOTIDE SEQUENCE [LARGE SCALE GENOMIC DNA]</scope>
    <source>
        <strain evidence="3 4">cv. Gransden 2004</strain>
    </source>
</reference>
<dbReference type="Pfam" id="PF12070">
    <property type="entry name" value="SCAI"/>
    <property type="match status" value="1"/>
</dbReference>
<dbReference type="EnsemblPlants" id="Pp3c11_20890V3.2">
    <property type="protein sequence ID" value="Pp3c11_20890V3.2"/>
    <property type="gene ID" value="Pp3c11_20890"/>
</dbReference>
<dbReference type="Gramene" id="Pp3c11_20890V3.1">
    <property type="protein sequence ID" value="Pp3c11_20890V3.1"/>
    <property type="gene ID" value="Pp3c11_20890"/>
</dbReference>
<feature type="compositionally biased region" description="Basic and acidic residues" evidence="1">
    <location>
        <begin position="662"/>
        <end position="671"/>
    </location>
</feature>
<gene>
    <name evidence="3" type="primary">LOC112288700</name>
    <name evidence="2" type="ORF">PHYPA_015302</name>
</gene>